<dbReference type="InterPro" id="IPR005064">
    <property type="entry name" value="BUG"/>
</dbReference>
<protein>
    <submittedName>
        <fullName evidence="3">Tripartite tricarboxylate transporter substrate binding protein</fullName>
    </submittedName>
</protein>
<gene>
    <name evidence="3" type="ORF">JMJ55_26535</name>
</gene>
<dbReference type="Pfam" id="PF03401">
    <property type="entry name" value="TctC"/>
    <property type="match status" value="1"/>
</dbReference>
<name>A0ABS1VB36_9PROT</name>
<dbReference type="CDD" id="cd07012">
    <property type="entry name" value="PBP2_Bug_TTT"/>
    <property type="match status" value="1"/>
</dbReference>
<comment type="similarity">
    <text evidence="1">Belongs to the UPF0065 (bug) family.</text>
</comment>
<proteinExistence type="inferred from homology"/>
<accession>A0ABS1VB36</accession>
<dbReference type="Gene3D" id="3.40.190.10">
    <property type="entry name" value="Periplasmic binding protein-like II"/>
    <property type="match status" value="1"/>
</dbReference>
<feature type="chain" id="PRO_5045166291" evidence="2">
    <location>
        <begin position="33"/>
        <end position="339"/>
    </location>
</feature>
<evidence type="ECO:0000256" key="1">
    <source>
        <dbReference type="ARBA" id="ARBA00006987"/>
    </source>
</evidence>
<dbReference type="PANTHER" id="PTHR42928:SF5">
    <property type="entry name" value="BLR1237 PROTEIN"/>
    <property type="match status" value="1"/>
</dbReference>
<dbReference type="PIRSF" id="PIRSF017082">
    <property type="entry name" value="YflP"/>
    <property type="match status" value="1"/>
</dbReference>
<keyword evidence="2" id="KW-0732">Signal</keyword>
<dbReference type="PANTHER" id="PTHR42928">
    <property type="entry name" value="TRICARBOXYLATE-BINDING PROTEIN"/>
    <property type="match status" value="1"/>
</dbReference>
<keyword evidence="4" id="KW-1185">Reference proteome</keyword>
<sequence length="339" mass="35710">MIRTFRRPLPRRHVLGSVAAGLATLAPGPALQCGAAQAQQAFPSRPIRVVVPVPPGVSTNDLSARAVAEPLREVLGQPLAIENRPGASGILAAEAVARAPADGHTLFFGGIGAIVDAFVLAGRPPLDPFRDFAPIHRLTRDHWVIAAAPTLGANTLAELVALARARPGTLTYASFGVGTAFHLHAARFCHRAGIEALHVPYRDSYAADLMAGRVSFVVQPAAPLQAHIAADRLRGLAVLSEARLGTFPDVPTIGEAGYPDLTFNGGAVFYAPGGTPEWVVGRLNAALNEVARVPAVRQRFAEMGLEALESSPEDAARYIRWTMGVNAEMFAIALGNASR</sequence>
<dbReference type="InterPro" id="IPR006311">
    <property type="entry name" value="TAT_signal"/>
</dbReference>
<organism evidence="3 4">
    <name type="scientific">Belnapia mucosa</name>
    <dbReference type="NCBI Taxonomy" id="2804532"/>
    <lineage>
        <taxon>Bacteria</taxon>
        <taxon>Pseudomonadati</taxon>
        <taxon>Pseudomonadota</taxon>
        <taxon>Alphaproteobacteria</taxon>
        <taxon>Acetobacterales</taxon>
        <taxon>Roseomonadaceae</taxon>
        <taxon>Belnapia</taxon>
    </lineage>
</organism>
<reference evidence="3 4" key="1">
    <citation type="submission" date="2021-01" db="EMBL/GenBank/DDBJ databases">
        <title>Belnapia mucosa sp. nov. and Belnapia arida sp. nov., isolated from the Tabernas Desert (Almeria, Spain).</title>
        <authorList>
            <person name="Molina-Menor E."/>
            <person name="Vidal-Verdu A."/>
            <person name="Calonge A."/>
            <person name="Satari L."/>
            <person name="Pereto Magraner J."/>
            <person name="Porcar Miralles M."/>
        </authorList>
    </citation>
    <scope>NUCLEOTIDE SEQUENCE [LARGE SCALE GENOMIC DNA]</scope>
    <source>
        <strain evidence="3 4">T6</strain>
    </source>
</reference>
<evidence type="ECO:0000313" key="4">
    <source>
        <dbReference type="Proteomes" id="UP000606490"/>
    </source>
</evidence>
<dbReference type="EMBL" id="JAEUXJ010000021">
    <property type="protein sequence ID" value="MBL6458890.1"/>
    <property type="molecule type" value="Genomic_DNA"/>
</dbReference>
<dbReference type="Proteomes" id="UP000606490">
    <property type="component" value="Unassembled WGS sequence"/>
</dbReference>
<dbReference type="Gene3D" id="3.40.190.150">
    <property type="entry name" value="Bordetella uptake gene, domain 1"/>
    <property type="match status" value="1"/>
</dbReference>
<evidence type="ECO:0000256" key="2">
    <source>
        <dbReference type="SAM" id="SignalP"/>
    </source>
</evidence>
<dbReference type="PROSITE" id="PS51318">
    <property type="entry name" value="TAT"/>
    <property type="match status" value="1"/>
</dbReference>
<dbReference type="RefSeq" id="WP_202828630.1">
    <property type="nucleotide sequence ID" value="NZ_JAEUXJ010000021.1"/>
</dbReference>
<dbReference type="InterPro" id="IPR042100">
    <property type="entry name" value="Bug_dom1"/>
</dbReference>
<dbReference type="SUPFAM" id="SSF53850">
    <property type="entry name" value="Periplasmic binding protein-like II"/>
    <property type="match status" value="1"/>
</dbReference>
<feature type="signal peptide" evidence="2">
    <location>
        <begin position="1"/>
        <end position="32"/>
    </location>
</feature>
<comment type="caution">
    <text evidence="3">The sequence shown here is derived from an EMBL/GenBank/DDBJ whole genome shotgun (WGS) entry which is preliminary data.</text>
</comment>
<evidence type="ECO:0000313" key="3">
    <source>
        <dbReference type="EMBL" id="MBL6458890.1"/>
    </source>
</evidence>